<feature type="transmembrane region" description="Helical" evidence="1">
    <location>
        <begin position="15"/>
        <end position="40"/>
    </location>
</feature>
<dbReference type="AlphaFoldDB" id="A0A511YJ87"/>
<feature type="transmembrane region" description="Helical" evidence="1">
    <location>
        <begin position="226"/>
        <end position="245"/>
    </location>
</feature>
<keyword evidence="3" id="KW-1185">Reference proteome</keyword>
<keyword evidence="1" id="KW-0812">Transmembrane</keyword>
<dbReference type="OrthoDB" id="343560at2"/>
<protein>
    <submittedName>
        <fullName evidence="2">Uncharacterized protein</fullName>
    </submittedName>
</protein>
<feature type="transmembrane region" description="Helical" evidence="1">
    <location>
        <begin position="200"/>
        <end position="220"/>
    </location>
</feature>
<keyword evidence="1" id="KW-0472">Membrane</keyword>
<gene>
    <name evidence="2" type="ORF">CHA01nite_10090</name>
</gene>
<feature type="transmembrane region" description="Helical" evidence="1">
    <location>
        <begin position="148"/>
        <end position="169"/>
    </location>
</feature>
<feature type="transmembrane region" description="Helical" evidence="1">
    <location>
        <begin position="110"/>
        <end position="136"/>
    </location>
</feature>
<dbReference type="Proteomes" id="UP000321863">
    <property type="component" value="Unassembled WGS sequence"/>
</dbReference>
<proteinExistence type="predicted"/>
<organism evidence="2 3">
    <name type="scientific">Chryseobacterium hagamense</name>
    <dbReference type="NCBI Taxonomy" id="395935"/>
    <lineage>
        <taxon>Bacteria</taxon>
        <taxon>Pseudomonadati</taxon>
        <taxon>Bacteroidota</taxon>
        <taxon>Flavobacteriia</taxon>
        <taxon>Flavobacteriales</taxon>
        <taxon>Weeksellaceae</taxon>
        <taxon>Chryseobacterium group</taxon>
        <taxon>Chryseobacterium</taxon>
    </lineage>
</organism>
<comment type="caution">
    <text evidence="2">The sequence shown here is derived from an EMBL/GenBank/DDBJ whole genome shotgun (WGS) entry which is preliminary data.</text>
</comment>
<accession>A0A511YJ87</accession>
<evidence type="ECO:0000256" key="1">
    <source>
        <dbReference type="SAM" id="Phobius"/>
    </source>
</evidence>
<keyword evidence="1" id="KW-1133">Transmembrane helix</keyword>
<evidence type="ECO:0000313" key="2">
    <source>
        <dbReference type="EMBL" id="GEN75269.1"/>
    </source>
</evidence>
<feature type="transmembrane region" description="Helical" evidence="1">
    <location>
        <begin position="78"/>
        <end position="98"/>
    </location>
</feature>
<evidence type="ECO:0000313" key="3">
    <source>
        <dbReference type="Proteomes" id="UP000321863"/>
    </source>
</evidence>
<feature type="transmembrane region" description="Helical" evidence="1">
    <location>
        <begin position="52"/>
        <end position="72"/>
    </location>
</feature>
<dbReference type="EMBL" id="BJYJ01000003">
    <property type="protein sequence ID" value="GEN75269.1"/>
    <property type="molecule type" value="Genomic_DNA"/>
</dbReference>
<sequence length="254" mass="28213">MIDFLTLLKSRNECLFYFGLLCLSSAVLILMTSKLIYIQINGVNAWYKPAKFALSMGIFSLTMGWYTGYLSYKYIHLYNWSLVFLLGFEVLYVTIQASRGQLSHYNVRSALYTSLTVAMAISAIAATLYTGYIGVLFCMGDFNELPGYYLWAIRLGIFLFVVFALEGAVIGANGSPRVGDGGGGAVPFLNWSLTYGDLRIAHFVGMHALQILPLLAFYIFKDVRLVILSGLLYGALSLFCLLQALNARSLLSVR</sequence>
<reference evidence="2 3" key="1">
    <citation type="submission" date="2019-07" db="EMBL/GenBank/DDBJ databases">
        <title>Whole genome shotgun sequence of Chryseobacterium hagamense NBRC 105253.</title>
        <authorList>
            <person name="Hosoyama A."/>
            <person name="Uohara A."/>
            <person name="Ohji S."/>
            <person name="Ichikawa N."/>
        </authorList>
    </citation>
    <scope>NUCLEOTIDE SEQUENCE [LARGE SCALE GENOMIC DNA]</scope>
    <source>
        <strain evidence="2 3">NBRC 105253</strain>
    </source>
</reference>
<name>A0A511YJ87_9FLAO</name>